<feature type="compositionally biased region" description="Polar residues" evidence="1">
    <location>
        <begin position="104"/>
        <end position="123"/>
    </location>
</feature>
<dbReference type="RefSeq" id="XP_007878210.1">
    <property type="nucleotide sequence ID" value="XM_007880019.1"/>
</dbReference>
<feature type="region of interest" description="Disordered" evidence="1">
    <location>
        <begin position="330"/>
        <end position="356"/>
    </location>
</feature>
<evidence type="ECO:0000313" key="2">
    <source>
        <dbReference type="EMBL" id="EPQ29829.1"/>
    </source>
</evidence>
<dbReference type="KEGG" id="pfp:PFL1_02502"/>
<evidence type="ECO:0000256" key="1">
    <source>
        <dbReference type="SAM" id="MobiDB-lite"/>
    </source>
</evidence>
<feature type="region of interest" description="Disordered" evidence="1">
    <location>
        <begin position="231"/>
        <end position="304"/>
    </location>
</feature>
<feature type="compositionally biased region" description="Low complexity" evidence="1">
    <location>
        <begin position="43"/>
        <end position="74"/>
    </location>
</feature>
<organism evidence="2 3">
    <name type="scientific">Pseudozyma flocculosa PF-1</name>
    <dbReference type="NCBI Taxonomy" id="1277687"/>
    <lineage>
        <taxon>Eukaryota</taxon>
        <taxon>Fungi</taxon>
        <taxon>Dikarya</taxon>
        <taxon>Basidiomycota</taxon>
        <taxon>Ustilaginomycotina</taxon>
        <taxon>Ustilaginomycetes</taxon>
        <taxon>Ustilaginales</taxon>
        <taxon>Ustilaginaceae</taxon>
        <taxon>Pseudozyma</taxon>
    </lineage>
</organism>
<feature type="region of interest" description="Disordered" evidence="1">
    <location>
        <begin position="1"/>
        <end position="218"/>
    </location>
</feature>
<feature type="compositionally biased region" description="Polar residues" evidence="1">
    <location>
        <begin position="24"/>
        <end position="33"/>
    </location>
</feature>
<feature type="compositionally biased region" description="Low complexity" evidence="1">
    <location>
        <begin position="236"/>
        <end position="245"/>
    </location>
</feature>
<feature type="compositionally biased region" description="Low complexity" evidence="1">
    <location>
        <begin position="270"/>
        <end position="302"/>
    </location>
</feature>
<proteinExistence type="predicted"/>
<accession>A0A061HBI1</accession>
<sequence length="519" mass="55957">MRGAGTHAAIQKDFQFKLPPRKQPVSQRQTSPSRVDDQPAAVPSRITPPATTTTSTRRSPRKSVAPSRPSARPSIGATREDDTLASLASSPSDDSIASRRSQRHPISSTPAASRRVSTASQPGQVRGRQSKGKQRDDILEEIGSQASSDEEDDAERDESLLAPDASFPLETQAGASGIVPDLSLPVIPSSPPLPSSSRLDASVHRHTDTSRGAALDDTLVQLDADESVVPQVESFAADSPAAKAAQRGADTRKRRRQPSPGAETGPGRPGPASKKAKAASSATAAQKAAKAKGKGNAPAAAAQRQRVLFQEPTEAELSDDLDADATLREGEARRRAGRPPGATGAMSKPQRKQFQQRLRRALSLVLPNSSTLLLGDAGGAADVSGEADRRGRKSRKLLNDIDVIWATLDEELKSTIASQPSKSVVSALKALRRSVKARCAGLSEKTDHRTQLVLDLTRARKRKKEVRRLVLETRREVHRSVLEEGERRDEVRVWQNEKQDVDKITSFLDDIRTAARTWT</sequence>
<protein>
    <submittedName>
        <fullName evidence="2">Uncharacterized protein</fullName>
    </submittedName>
</protein>
<dbReference type="Proteomes" id="UP000053664">
    <property type="component" value="Unassembled WGS sequence"/>
</dbReference>
<dbReference type="OrthoDB" id="2553968at2759"/>
<dbReference type="GeneID" id="19316622"/>
<reference evidence="2 3" key="1">
    <citation type="journal article" date="2013" name="Plant Cell">
        <title>The transition from a phytopathogenic smut ancestor to an anamorphic biocontrol agent deciphered by comparative whole-genome analysis.</title>
        <authorList>
            <person name="Lefebvre F."/>
            <person name="Joly D.L."/>
            <person name="Labbe C."/>
            <person name="Teichmann B."/>
            <person name="Linning R."/>
            <person name="Belzile F."/>
            <person name="Bakkeren G."/>
            <person name="Belanger R.R."/>
        </authorList>
    </citation>
    <scope>NUCLEOTIDE SEQUENCE [LARGE SCALE GENOMIC DNA]</scope>
    <source>
        <strain evidence="2 3">PF-1</strain>
    </source>
</reference>
<dbReference type="HOGENOM" id="CLU_039766_0_0_1"/>
<gene>
    <name evidence="2" type="ORF">PFL1_02502</name>
</gene>
<dbReference type="EMBL" id="KE361629">
    <property type="protein sequence ID" value="EPQ29829.1"/>
    <property type="molecule type" value="Genomic_DNA"/>
</dbReference>
<dbReference type="eggNOG" id="ENOG502RE42">
    <property type="taxonomic scope" value="Eukaryota"/>
</dbReference>
<evidence type="ECO:0000313" key="3">
    <source>
        <dbReference type="Proteomes" id="UP000053664"/>
    </source>
</evidence>
<dbReference type="AlphaFoldDB" id="A0A061HBI1"/>
<feature type="compositionally biased region" description="Low complexity" evidence="1">
    <location>
        <begin position="84"/>
        <end position="99"/>
    </location>
</feature>
<name>A0A061HBI1_9BASI</name>